<dbReference type="GeneID" id="14890514"/>
<dbReference type="KEGG" id="eiv:EIN_450900"/>
<dbReference type="AlphaFoldDB" id="A0A0A1U9C2"/>
<evidence type="ECO:0000313" key="1">
    <source>
        <dbReference type="EMBL" id="ELP91519.1"/>
    </source>
</evidence>
<dbReference type="EMBL" id="KB206463">
    <property type="protein sequence ID" value="ELP91519.1"/>
    <property type="molecule type" value="Genomic_DNA"/>
</dbReference>
<accession>A0A0A1U9C2</accession>
<dbReference type="Gene3D" id="3.60.15.30">
    <property type="entry name" value="Metallo-beta-lactamase domain"/>
    <property type="match status" value="1"/>
</dbReference>
<gene>
    <name evidence="1" type="ORF">EIN_450900</name>
</gene>
<sequence>MIRGKTAWVVFDRQTTISSCKIAVDLIMKTIENAQIVTVIISHSYYNRYAAFYIKIYANEATSRRAQYMYRAQLKDSFTKETDNSTKKS</sequence>
<name>A0A0A1U9C2_ENTIV</name>
<dbReference type="Proteomes" id="UP000014680">
    <property type="component" value="Unassembled WGS sequence"/>
</dbReference>
<proteinExistence type="predicted"/>
<dbReference type="VEuPathDB" id="AmoebaDB:EIN_450900"/>
<evidence type="ECO:0000313" key="2">
    <source>
        <dbReference type="Proteomes" id="UP000014680"/>
    </source>
</evidence>
<dbReference type="RefSeq" id="XP_004258290.1">
    <property type="nucleotide sequence ID" value="XM_004258242.1"/>
</dbReference>
<reference evidence="1 2" key="1">
    <citation type="submission" date="2012-10" db="EMBL/GenBank/DDBJ databases">
        <authorList>
            <person name="Zafar N."/>
            <person name="Inman J."/>
            <person name="Hall N."/>
            <person name="Lorenzi H."/>
            <person name="Caler E."/>
        </authorList>
    </citation>
    <scope>NUCLEOTIDE SEQUENCE [LARGE SCALE GENOMIC DNA]</scope>
    <source>
        <strain evidence="1 2">IP1</strain>
    </source>
</reference>
<dbReference type="OrthoDB" id="449487at2759"/>
<keyword evidence="2" id="KW-1185">Reference proteome</keyword>
<protein>
    <submittedName>
        <fullName evidence="1">Uncharacterized protein</fullName>
    </submittedName>
</protein>
<organism evidence="1 2">
    <name type="scientific">Entamoeba invadens IP1</name>
    <dbReference type="NCBI Taxonomy" id="370355"/>
    <lineage>
        <taxon>Eukaryota</taxon>
        <taxon>Amoebozoa</taxon>
        <taxon>Evosea</taxon>
        <taxon>Archamoebae</taxon>
        <taxon>Mastigamoebida</taxon>
        <taxon>Entamoebidae</taxon>
        <taxon>Entamoeba</taxon>
    </lineage>
</organism>